<dbReference type="Gene3D" id="3.40.630.30">
    <property type="match status" value="1"/>
</dbReference>
<dbReference type="FunFam" id="3.40.630.30:FF:000064">
    <property type="entry name" value="GNAT family acetyltransferase"/>
    <property type="match status" value="1"/>
</dbReference>
<evidence type="ECO:0000313" key="5">
    <source>
        <dbReference type="EMBL" id="PWA28837.1"/>
    </source>
</evidence>
<dbReference type="InterPro" id="IPR000182">
    <property type="entry name" value="GNAT_dom"/>
</dbReference>
<dbReference type="InterPro" id="IPR016181">
    <property type="entry name" value="Acyl_CoA_acyltransferase"/>
</dbReference>
<dbReference type="PROSITE" id="PS51186">
    <property type="entry name" value="GNAT"/>
    <property type="match status" value="1"/>
</dbReference>
<gene>
    <name evidence="5" type="ORF">CCH79_00012914</name>
</gene>
<dbReference type="InterPro" id="IPR051016">
    <property type="entry name" value="Diverse_Substrate_AcTransf"/>
</dbReference>
<accession>A0A315W020</accession>
<dbReference type="PANTHER" id="PTHR10545">
    <property type="entry name" value="DIAMINE N-ACETYLTRANSFERASE"/>
    <property type="match status" value="1"/>
</dbReference>
<comment type="similarity">
    <text evidence="1">Belongs to the acetyltransferase family.</text>
</comment>
<organism evidence="5 6">
    <name type="scientific">Gambusia affinis</name>
    <name type="common">Western mosquitofish</name>
    <name type="synonym">Heterandria affinis</name>
    <dbReference type="NCBI Taxonomy" id="33528"/>
    <lineage>
        <taxon>Eukaryota</taxon>
        <taxon>Metazoa</taxon>
        <taxon>Chordata</taxon>
        <taxon>Craniata</taxon>
        <taxon>Vertebrata</taxon>
        <taxon>Euteleostomi</taxon>
        <taxon>Actinopterygii</taxon>
        <taxon>Neopterygii</taxon>
        <taxon>Teleostei</taxon>
        <taxon>Neoteleostei</taxon>
        <taxon>Acanthomorphata</taxon>
        <taxon>Ovalentaria</taxon>
        <taxon>Atherinomorphae</taxon>
        <taxon>Cyprinodontiformes</taxon>
        <taxon>Poeciliidae</taxon>
        <taxon>Poeciliinae</taxon>
        <taxon>Gambusia</taxon>
    </lineage>
</organism>
<name>A0A315W020_GAMAF</name>
<keyword evidence="2" id="KW-0808">Transferase</keyword>
<dbReference type="SUPFAM" id="SSF55729">
    <property type="entry name" value="Acyl-CoA N-acyltransferases (Nat)"/>
    <property type="match status" value="1"/>
</dbReference>
<sequence>MSLLPAASEAPCASVKTVRGVSCTSSAVPERPLMKTVAMFCFFCLRPMKGTRLPSSWGAGRALSVPSPDCLGRSSGGLRVKVKLFPVKSRLSSSSSSSAHLSADMDFSIRAANVEDCKDIARMIRVSKTRADPAAWLEHWGFVASRVHGSEFRPEKTRMMMSTDVNSCFSFQELAEYEKMADHVKVTQRDLEQDGFSKNPFFHGIVAESSLITVCWTRMSDCTVRRGGMLLRHTKIGYALYFYSYSSWAGRAIYMEDLYVMPEFRGKGIGKALMSKVAQLGLAAGCNQLNFTVLDWNKSSVDFYLSQGCFDVTDKMGYHCMRCEGEALEHLAQP</sequence>
<dbReference type="PANTHER" id="PTHR10545:SF66">
    <property type="entry name" value="DIAMINE N-ACETYLTRANSFERASE 2-RELATED"/>
    <property type="match status" value="1"/>
</dbReference>
<dbReference type="AlphaFoldDB" id="A0A315W020"/>
<keyword evidence="3" id="KW-0012">Acyltransferase</keyword>
<protein>
    <recommendedName>
        <fullName evidence="4">N-acetyltransferase domain-containing protein</fullName>
    </recommendedName>
</protein>
<dbReference type="Pfam" id="PF00583">
    <property type="entry name" value="Acetyltransf_1"/>
    <property type="match status" value="1"/>
</dbReference>
<evidence type="ECO:0000256" key="3">
    <source>
        <dbReference type="ARBA" id="ARBA00023315"/>
    </source>
</evidence>
<reference evidence="5 6" key="1">
    <citation type="journal article" date="2018" name="G3 (Bethesda)">
        <title>A High-Quality Reference Genome for the Invasive Mosquitofish Gambusia affinis Using a Chicago Library.</title>
        <authorList>
            <person name="Hoffberg S.L."/>
            <person name="Troendle N.J."/>
            <person name="Glenn T.C."/>
            <person name="Mahmud O."/>
            <person name="Louha S."/>
            <person name="Chalopin D."/>
            <person name="Bennetzen J.L."/>
            <person name="Mauricio R."/>
        </authorList>
    </citation>
    <scope>NUCLEOTIDE SEQUENCE [LARGE SCALE GENOMIC DNA]</scope>
    <source>
        <strain evidence="5">NE01/NJP1002.9</strain>
        <tissue evidence="5">Muscle</tissue>
    </source>
</reference>
<proteinExistence type="inferred from homology"/>
<dbReference type="EMBL" id="NHOQ01000739">
    <property type="protein sequence ID" value="PWA28837.1"/>
    <property type="molecule type" value="Genomic_DNA"/>
</dbReference>
<feature type="domain" description="N-acetyltransferase" evidence="4">
    <location>
        <begin position="175"/>
        <end position="334"/>
    </location>
</feature>
<evidence type="ECO:0000259" key="4">
    <source>
        <dbReference type="PROSITE" id="PS51186"/>
    </source>
</evidence>
<dbReference type="GO" id="GO:0008080">
    <property type="term" value="F:N-acetyltransferase activity"/>
    <property type="evidence" value="ECO:0007669"/>
    <property type="project" value="TreeGrafter"/>
</dbReference>
<evidence type="ECO:0000256" key="1">
    <source>
        <dbReference type="ARBA" id="ARBA00008694"/>
    </source>
</evidence>
<keyword evidence="6" id="KW-1185">Reference proteome</keyword>
<evidence type="ECO:0000313" key="6">
    <source>
        <dbReference type="Proteomes" id="UP000250572"/>
    </source>
</evidence>
<dbReference type="Proteomes" id="UP000250572">
    <property type="component" value="Unassembled WGS sequence"/>
</dbReference>
<dbReference type="CDD" id="cd04301">
    <property type="entry name" value="NAT_SF"/>
    <property type="match status" value="1"/>
</dbReference>
<evidence type="ECO:0000256" key="2">
    <source>
        <dbReference type="ARBA" id="ARBA00022679"/>
    </source>
</evidence>
<comment type="caution">
    <text evidence="5">The sequence shown here is derived from an EMBL/GenBank/DDBJ whole genome shotgun (WGS) entry which is preliminary data.</text>
</comment>